<feature type="transmembrane region" description="Helical" evidence="1">
    <location>
        <begin position="264"/>
        <end position="281"/>
    </location>
</feature>
<dbReference type="EMBL" id="LNXY01000003">
    <property type="protein sequence ID" value="KTC93078.1"/>
    <property type="molecule type" value="Genomic_DNA"/>
</dbReference>
<dbReference type="STRING" id="1212489.Ldro_0449"/>
<dbReference type="AlphaFoldDB" id="A0A0W0TBY8"/>
<evidence type="ECO:0000313" key="3">
    <source>
        <dbReference type="Proteomes" id="UP000054736"/>
    </source>
</evidence>
<sequence>MIEDNKALREIDKPFYRYWQALYHSFFNNELYVDVGKRWRGLGLGYLLLLMFVVTLPFSWRVTMDFRQFFMQDLIQPMEQLPKLYIQNGLVSLDKPMPYVIKNKQNQAVAIVDTTGKVNTMDQTYPFLNILITKDKLFYRFPSPQFFFNVDHVQNPVSPVYVYPFSKNSNAVFDGKEWVKSSGILHLKTFFGFLIYPTVALVFFAMFTIILLAFALMGQFIAKLLKFSISYKQSCRLTMVSITPFMVVLWFLLTCGLFSNRAGFFMPLLFILYFCYAVISLRRESQKLVVS</sequence>
<dbReference type="Pfam" id="PF06691">
    <property type="entry name" value="DUF1189"/>
    <property type="match status" value="1"/>
</dbReference>
<accession>A0A0W0TBY8</accession>
<feature type="transmembrane region" description="Helical" evidence="1">
    <location>
        <begin position="237"/>
        <end position="258"/>
    </location>
</feature>
<dbReference type="RefSeq" id="WP_058494802.1">
    <property type="nucleotide sequence ID" value="NZ_CAAAIU010000003.1"/>
</dbReference>
<evidence type="ECO:0000313" key="2">
    <source>
        <dbReference type="EMBL" id="KTC93078.1"/>
    </source>
</evidence>
<dbReference type="InterPro" id="IPR009574">
    <property type="entry name" value="DUF1189"/>
</dbReference>
<comment type="caution">
    <text evidence="2">The sequence shown here is derived from an EMBL/GenBank/DDBJ whole genome shotgun (WGS) entry which is preliminary data.</text>
</comment>
<dbReference type="Proteomes" id="UP000054736">
    <property type="component" value="Unassembled WGS sequence"/>
</dbReference>
<feature type="transmembrane region" description="Helical" evidence="1">
    <location>
        <begin position="41"/>
        <end position="60"/>
    </location>
</feature>
<dbReference type="OrthoDB" id="5634905at2"/>
<name>A0A0W0TBY8_9GAMM</name>
<keyword evidence="1" id="KW-0812">Transmembrane</keyword>
<gene>
    <name evidence="2" type="ORF">Ldro_0449</name>
</gene>
<feature type="transmembrane region" description="Helical" evidence="1">
    <location>
        <begin position="190"/>
        <end position="216"/>
    </location>
</feature>
<reference evidence="2 3" key="1">
    <citation type="submission" date="2015-11" db="EMBL/GenBank/DDBJ databases">
        <title>Genomic analysis of 38 Legionella species identifies large and diverse effector repertoires.</title>
        <authorList>
            <person name="Burstein D."/>
            <person name="Amaro F."/>
            <person name="Zusman T."/>
            <person name="Lifshitz Z."/>
            <person name="Cohen O."/>
            <person name="Gilbert J.A."/>
            <person name="Pupko T."/>
            <person name="Shuman H.A."/>
            <person name="Segal G."/>
        </authorList>
    </citation>
    <scope>NUCLEOTIDE SEQUENCE [LARGE SCALE GENOMIC DNA]</scope>
    <source>
        <strain evidence="2 3">ATCC 700990</strain>
    </source>
</reference>
<keyword evidence="1" id="KW-0472">Membrane</keyword>
<evidence type="ECO:0000256" key="1">
    <source>
        <dbReference type="SAM" id="Phobius"/>
    </source>
</evidence>
<dbReference type="PATRIC" id="fig|1212489.4.peg.464"/>
<evidence type="ECO:0008006" key="4">
    <source>
        <dbReference type="Google" id="ProtNLM"/>
    </source>
</evidence>
<proteinExistence type="predicted"/>
<keyword evidence="1" id="KW-1133">Transmembrane helix</keyword>
<protein>
    <recommendedName>
        <fullName evidence="4">DUF1189 domain-containing protein</fullName>
    </recommendedName>
</protein>
<organism evidence="2 3">
    <name type="scientific">Legionella drozanskii LLAP-1</name>
    <dbReference type="NCBI Taxonomy" id="1212489"/>
    <lineage>
        <taxon>Bacteria</taxon>
        <taxon>Pseudomonadati</taxon>
        <taxon>Pseudomonadota</taxon>
        <taxon>Gammaproteobacteria</taxon>
        <taxon>Legionellales</taxon>
        <taxon>Legionellaceae</taxon>
        <taxon>Legionella</taxon>
    </lineage>
</organism>
<keyword evidence="3" id="KW-1185">Reference proteome</keyword>